<organism evidence="1 2">
    <name type="scientific">Agrobacterium rosae</name>
    <dbReference type="NCBI Taxonomy" id="1972867"/>
    <lineage>
        <taxon>Bacteria</taxon>
        <taxon>Pseudomonadati</taxon>
        <taxon>Pseudomonadota</taxon>
        <taxon>Alphaproteobacteria</taxon>
        <taxon>Hyphomicrobiales</taxon>
        <taxon>Rhizobiaceae</taxon>
        <taxon>Rhizobium/Agrobacterium group</taxon>
        <taxon>Agrobacterium</taxon>
    </lineage>
</organism>
<protein>
    <submittedName>
        <fullName evidence="1">Uncharacterized protein</fullName>
    </submittedName>
</protein>
<accession>A0A1R3TS54</accession>
<sequence length="224" mass="25426">MASTPMFGFSAFLRMICLNEKPQKTAIFDRHRPSKEGGYDYHRSLRTSIQKLATGSHSLKEVLVEIAEITKPSERRSTKRGVVRFLRWIIANGNAVTFCDPIFIQSPLGFFKVRFDANCVVEINGRRTAVHVWNTQKPKLSEKEVMAALTLVRRSVDTKTDVIDDFAVLSLQDGRLYKWSDNPTHYSILADSILLQIDRLCSLARSEYGLPQIRKTPNPPSLSV</sequence>
<name>A0A1R3TS54_9HYPH</name>
<dbReference type="Proteomes" id="UP000187891">
    <property type="component" value="Unassembled WGS sequence"/>
</dbReference>
<gene>
    <name evidence="1" type="ORF">DSM25559_2986</name>
</gene>
<proteinExistence type="predicted"/>
<reference evidence="2" key="1">
    <citation type="submission" date="2016-10" db="EMBL/GenBank/DDBJ databases">
        <authorList>
            <person name="Wibberg D."/>
        </authorList>
    </citation>
    <scope>NUCLEOTIDE SEQUENCE [LARGE SCALE GENOMIC DNA]</scope>
</reference>
<dbReference type="RefSeq" id="WP_077120754.1">
    <property type="nucleotide sequence ID" value="NZ_FMUE01000007.1"/>
</dbReference>
<evidence type="ECO:0000313" key="1">
    <source>
        <dbReference type="EMBL" id="SCX27349.1"/>
    </source>
</evidence>
<evidence type="ECO:0000313" key="2">
    <source>
        <dbReference type="Proteomes" id="UP000187891"/>
    </source>
</evidence>
<dbReference type="EMBL" id="FMUE01000007">
    <property type="protein sequence ID" value="SCX27349.1"/>
    <property type="molecule type" value="Genomic_DNA"/>
</dbReference>
<dbReference type="AlphaFoldDB" id="A0A1R3TS54"/>